<name>A0A3D8PAM1_9RHOB</name>
<dbReference type="Pfam" id="PF03795">
    <property type="entry name" value="YCII"/>
    <property type="match status" value="1"/>
</dbReference>
<dbReference type="Proteomes" id="UP000256679">
    <property type="component" value="Unassembled WGS sequence"/>
</dbReference>
<evidence type="ECO:0000313" key="4">
    <source>
        <dbReference type="Proteomes" id="UP000256679"/>
    </source>
</evidence>
<sequence length="91" mass="9832">MMPLFAVICRDHAGKLQTRLDTRESHLAFLDAQPGVKLAGPLVEDGQPCGSLLLVEGNGLTEVKDWAAQDPYKAAGLFASVEVIEWKKVIG</sequence>
<reference evidence="3 4" key="1">
    <citation type="submission" date="2018-05" db="EMBL/GenBank/DDBJ databases">
        <title>Whole genome sequencing of Paracoccus thiocyanatus SST.</title>
        <authorList>
            <person name="Ghosh W."/>
            <person name="Rameez M.J."/>
            <person name="Roy C."/>
        </authorList>
    </citation>
    <scope>NUCLEOTIDE SEQUENCE [LARGE SCALE GENOMIC DNA]</scope>
    <source>
        <strain evidence="3 4">SST</strain>
    </source>
</reference>
<dbReference type="InterPro" id="IPR051807">
    <property type="entry name" value="Sec-metab_biosynth-assoc"/>
</dbReference>
<dbReference type="PANTHER" id="PTHR33606">
    <property type="entry name" value="PROTEIN YCII"/>
    <property type="match status" value="1"/>
</dbReference>
<evidence type="ECO:0000256" key="1">
    <source>
        <dbReference type="ARBA" id="ARBA00007689"/>
    </source>
</evidence>
<evidence type="ECO:0000313" key="3">
    <source>
        <dbReference type="EMBL" id="RDW12487.1"/>
    </source>
</evidence>
<accession>A0A3D8PAM1</accession>
<dbReference type="OrthoDB" id="2293521at2"/>
<comment type="caution">
    <text evidence="3">The sequence shown here is derived from an EMBL/GenBank/DDBJ whole genome shotgun (WGS) entry which is preliminary data.</text>
</comment>
<feature type="domain" description="YCII-related" evidence="2">
    <location>
        <begin position="4"/>
        <end position="87"/>
    </location>
</feature>
<dbReference type="PANTHER" id="PTHR33606:SF3">
    <property type="entry name" value="PROTEIN YCII"/>
    <property type="match status" value="1"/>
</dbReference>
<gene>
    <name evidence="3" type="ORF">DIE28_13320</name>
</gene>
<proteinExistence type="inferred from homology"/>
<dbReference type="Gene3D" id="3.30.70.1060">
    <property type="entry name" value="Dimeric alpha+beta barrel"/>
    <property type="match status" value="1"/>
</dbReference>
<organism evidence="3 4">
    <name type="scientific">Paracoccus thiocyanatus</name>
    <dbReference type="NCBI Taxonomy" id="34006"/>
    <lineage>
        <taxon>Bacteria</taxon>
        <taxon>Pseudomonadati</taxon>
        <taxon>Pseudomonadota</taxon>
        <taxon>Alphaproteobacteria</taxon>
        <taxon>Rhodobacterales</taxon>
        <taxon>Paracoccaceae</taxon>
        <taxon>Paracoccus</taxon>
    </lineage>
</organism>
<protein>
    <recommendedName>
        <fullName evidence="2">YCII-related domain-containing protein</fullName>
    </recommendedName>
</protein>
<evidence type="ECO:0000259" key="2">
    <source>
        <dbReference type="Pfam" id="PF03795"/>
    </source>
</evidence>
<dbReference type="SUPFAM" id="SSF54909">
    <property type="entry name" value="Dimeric alpha+beta barrel"/>
    <property type="match status" value="1"/>
</dbReference>
<keyword evidence="4" id="KW-1185">Reference proteome</keyword>
<dbReference type="InterPro" id="IPR011008">
    <property type="entry name" value="Dimeric_a/b-barrel"/>
</dbReference>
<dbReference type="InterPro" id="IPR005545">
    <property type="entry name" value="YCII"/>
</dbReference>
<comment type="similarity">
    <text evidence="1">Belongs to the YciI family.</text>
</comment>
<dbReference type="AlphaFoldDB" id="A0A3D8PAM1"/>
<dbReference type="EMBL" id="QFCQ01000085">
    <property type="protein sequence ID" value="RDW12487.1"/>
    <property type="molecule type" value="Genomic_DNA"/>
</dbReference>